<dbReference type="InterPro" id="IPR025188">
    <property type="entry name" value="DUF4113"/>
</dbReference>
<dbReference type="RefSeq" id="WP_048428259.1">
    <property type="nucleotide sequence ID" value="NZ_JTHF01000118.1"/>
</dbReference>
<name>A0ABR5HHP1_9HYPH</name>
<gene>
    <name evidence="3" type="ORF">QR79_03845</name>
</gene>
<accession>A0ABR5HHP1</accession>
<keyword evidence="4" id="KW-1185">Reference proteome</keyword>
<evidence type="ECO:0000313" key="4">
    <source>
        <dbReference type="Proteomes" id="UP000036471"/>
    </source>
</evidence>
<evidence type="ECO:0000259" key="2">
    <source>
        <dbReference type="Pfam" id="PF13438"/>
    </source>
</evidence>
<reference evidence="3 4" key="1">
    <citation type="submission" date="2014-11" db="EMBL/GenBank/DDBJ databases">
        <title>Comparative genomics of Methylobacterium species.</title>
        <authorList>
            <person name="Chaudhry V."/>
            <person name="Patil P.B."/>
        </authorList>
    </citation>
    <scope>NUCLEOTIDE SEQUENCE [LARGE SCALE GENOMIC DNA]</scope>
    <source>
        <strain evidence="3 4">SE3.6</strain>
    </source>
</reference>
<proteinExistence type="predicted"/>
<protein>
    <recommendedName>
        <fullName evidence="5">DUF4113 domain-containing protein</fullName>
    </recommendedName>
</protein>
<evidence type="ECO:0000259" key="1">
    <source>
        <dbReference type="Pfam" id="PF11799"/>
    </source>
</evidence>
<evidence type="ECO:0008006" key="5">
    <source>
        <dbReference type="Google" id="ProtNLM"/>
    </source>
</evidence>
<sequence length="128" mass="14355">MAEGVSCEPCPSHATQHVKLTIATADTGRLIRAALWGLRRVNRPGFQYKKTGVLLLDLVPAGSVQGSLFLRPDPPERVRLMAIVDQLNARHGRDRVRFGASGLERGWKLKAEFLSQRYTTRWCELLCV</sequence>
<dbReference type="EMBL" id="JTHG01000029">
    <property type="protein sequence ID" value="KMO26169.1"/>
    <property type="molecule type" value="Genomic_DNA"/>
</dbReference>
<organism evidence="3 4">
    <name type="scientific">Methylobacterium indicum</name>
    <dbReference type="NCBI Taxonomy" id="1775910"/>
    <lineage>
        <taxon>Bacteria</taxon>
        <taxon>Pseudomonadati</taxon>
        <taxon>Pseudomonadota</taxon>
        <taxon>Alphaproteobacteria</taxon>
        <taxon>Hyphomicrobiales</taxon>
        <taxon>Methylobacteriaceae</taxon>
        <taxon>Methylobacterium</taxon>
    </lineage>
</organism>
<dbReference type="Proteomes" id="UP000036471">
    <property type="component" value="Unassembled WGS sequence"/>
</dbReference>
<feature type="domain" description="DUF4113" evidence="2">
    <location>
        <begin position="79"/>
        <end position="128"/>
    </location>
</feature>
<feature type="domain" description="DNA polymerase Y-family little finger" evidence="1">
    <location>
        <begin position="14"/>
        <end position="68"/>
    </location>
</feature>
<dbReference type="Pfam" id="PF11799">
    <property type="entry name" value="IMS_C"/>
    <property type="match status" value="1"/>
</dbReference>
<comment type="caution">
    <text evidence="3">The sequence shown here is derived from an EMBL/GenBank/DDBJ whole genome shotgun (WGS) entry which is preliminary data.</text>
</comment>
<dbReference type="Pfam" id="PF13438">
    <property type="entry name" value="DUF4113"/>
    <property type="match status" value="1"/>
</dbReference>
<evidence type="ECO:0000313" key="3">
    <source>
        <dbReference type="EMBL" id="KMO26169.1"/>
    </source>
</evidence>
<dbReference type="InterPro" id="IPR017961">
    <property type="entry name" value="DNA_pol_Y-fam_little_finger"/>
</dbReference>